<dbReference type="AlphaFoldDB" id="A0A5S4ZWB3"/>
<gene>
    <name evidence="1" type="ORF">LX24_00499</name>
</gene>
<dbReference type="Proteomes" id="UP000323166">
    <property type="component" value="Unassembled WGS sequence"/>
</dbReference>
<evidence type="ECO:0000313" key="2">
    <source>
        <dbReference type="Proteomes" id="UP000323166"/>
    </source>
</evidence>
<protein>
    <submittedName>
        <fullName evidence="1">Uncharacterized protein</fullName>
    </submittedName>
</protein>
<proteinExistence type="predicted"/>
<accession>A0A5S4ZWB3</accession>
<comment type="caution">
    <text evidence="1">The sequence shown here is derived from an EMBL/GenBank/DDBJ whole genome shotgun (WGS) entry which is preliminary data.</text>
</comment>
<evidence type="ECO:0000313" key="1">
    <source>
        <dbReference type="EMBL" id="TYO97308.1"/>
    </source>
</evidence>
<keyword evidence="2" id="KW-1185">Reference proteome</keyword>
<dbReference type="EMBL" id="VNHM01000002">
    <property type="protein sequence ID" value="TYO97308.1"/>
    <property type="molecule type" value="Genomic_DNA"/>
</dbReference>
<name>A0A5S4ZWB3_9FIRM</name>
<reference evidence="1 2" key="1">
    <citation type="submission" date="2019-07" db="EMBL/GenBank/DDBJ databases">
        <title>Genomic Encyclopedia of Type Strains, Phase I: the one thousand microbial genomes (KMG-I) project.</title>
        <authorList>
            <person name="Kyrpides N."/>
        </authorList>
    </citation>
    <scope>NUCLEOTIDE SEQUENCE [LARGE SCALE GENOMIC DNA]</scope>
    <source>
        <strain evidence="1 2">DSM 6562</strain>
    </source>
</reference>
<organism evidence="1 2">
    <name type="scientific">Desulfallas thermosapovorans DSM 6562</name>
    <dbReference type="NCBI Taxonomy" id="1121431"/>
    <lineage>
        <taxon>Bacteria</taxon>
        <taxon>Bacillati</taxon>
        <taxon>Bacillota</taxon>
        <taxon>Clostridia</taxon>
        <taxon>Eubacteriales</taxon>
        <taxon>Desulfallaceae</taxon>
        <taxon>Desulfallas</taxon>
    </lineage>
</organism>
<sequence length="47" mass="5297">MVRFATGITARDLMAVANMLDQAKLYLWMFVAVVKNVSEAYCRDRAG</sequence>